<dbReference type="AlphaFoldDB" id="A0A0X3BQP3"/>
<sequence>MIIKERFVEDDPATLAWSRELITPEEKRRAEDIFTWITQH</sequence>
<accession>A0A0X3BQP3</accession>
<dbReference type="KEGG" id="mema:MMAB1_2927"/>
<dbReference type="GeneID" id="79894859"/>
<organism evidence="1 2">
    <name type="scientific">Methanoculleus bourgensis</name>
    <dbReference type="NCBI Taxonomy" id="83986"/>
    <lineage>
        <taxon>Archaea</taxon>
        <taxon>Methanobacteriati</taxon>
        <taxon>Methanobacteriota</taxon>
        <taxon>Stenosarchaea group</taxon>
        <taxon>Methanomicrobia</taxon>
        <taxon>Methanomicrobiales</taxon>
        <taxon>Methanomicrobiaceae</taxon>
        <taxon>Methanoculleus</taxon>
    </lineage>
</organism>
<proteinExistence type="predicted"/>
<dbReference type="EMBL" id="LT158599">
    <property type="protein sequence ID" value="CVK34140.1"/>
    <property type="molecule type" value="Genomic_DNA"/>
</dbReference>
<dbReference type="RefSeq" id="WP_272946995.1">
    <property type="nucleotide sequence ID" value="NZ_JBMHJL010000017.1"/>
</dbReference>
<reference evidence="1 2" key="1">
    <citation type="submission" date="2016-01" db="EMBL/GenBank/DDBJ databases">
        <authorList>
            <person name="Manzoor S."/>
        </authorList>
    </citation>
    <scope>NUCLEOTIDE SEQUENCE [LARGE SCALE GENOMIC DNA]</scope>
    <source>
        <strain evidence="1">Methanoculleus sp MAB1</strain>
    </source>
</reference>
<name>A0A0X3BQP3_9EURY</name>
<protein>
    <submittedName>
        <fullName evidence="1">Uncharacterized protein</fullName>
    </submittedName>
</protein>
<evidence type="ECO:0000313" key="1">
    <source>
        <dbReference type="EMBL" id="CVK34140.1"/>
    </source>
</evidence>
<gene>
    <name evidence="1" type="ORF">MMAB1_2927</name>
</gene>
<dbReference type="Proteomes" id="UP000069850">
    <property type="component" value="Chromosome 1"/>
</dbReference>
<evidence type="ECO:0000313" key="2">
    <source>
        <dbReference type="Proteomes" id="UP000069850"/>
    </source>
</evidence>